<organism evidence="1 2">
    <name type="scientific">Nonomuraea montanisoli</name>
    <dbReference type="NCBI Taxonomy" id="2741721"/>
    <lineage>
        <taxon>Bacteria</taxon>
        <taxon>Bacillati</taxon>
        <taxon>Actinomycetota</taxon>
        <taxon>Actinomycetes</taxon>
        <taxon>Streptosporangiales</taxon>
        <taxon>Streptosporangiaceae</taxon>
        <taxon>Nonomuraea</taxon>
    </lineage>
</organism>
<reference evidence="1 2" key="1">
    <citation type="submission" date="2020-06" db="EMBL/GenBank/DDBJ databases">
        <title>Nonomuraea sp. SMC257, a novel actinomycete isolated from soil.</title>
        <authorList>
            <person name="Chanama M."/>
        </authorList>
    </citation>
    <scope>NUCLEOTIDE SEQUENCE [LARGE SCALE GENOMIC DNA]</scope>
    <source>
        <strain evidence="1 2">SMC257</strain>
    </source>
</reference>
<accession>A0A7Y6IF47</accession>
<dbReference type="EMBL" id="JABWGN010000012">
    <property type="protein sequence ID" value="NUW35619.1"/>
    <property type="molecule type" value="Genomic_DNA"/>
</dbReference>
<dbReference type="RefSeq" id="WP_175593073.1">
    <property type="nucleotide sequence ID" value="NZ_JABWGN010000012.1"/>
</dbReference>
<name>A0A7Y6IF47_9ACTN</name>
<keyword evidence="2" id="KW-1185">Reference proteome</keyword>
<evidence type="ECO:0000313" key="1">
    <source>
        <dbReference type="EMBL" id="NUW35619.1"/>
    </source>
</evidence>
<protein>
    <submittedName>
        <fullName evidence="1">Uncharacterized protein</fullName>
    </submittedName>
</protein>
<dbReference type="Proteomes" id="UP000586042">
    <property type="component" value="Unassembled WGS sequence"/>
</dbReference>
<gene>
    <name evidence="1" type="ORF">HTZ77_29930</name>
</gene>
<proteinExistence type="predicted"/>
<evidence type="ECO:0000313" key="2">
    <source>
        <dbReference type="Proteomes" id="UP000586042"/>
    </source>
</evidence>
<dbReference type="AlphaFoldDB" id="A0A7Y6IF47"/>
<sequence length="149" mass="15942">MRQRLEPGARLAQHLRDHVLAGAVPLGLLASQLNRPYALALLQRAAGCIPAGEADPERFDAEVAAVQAALDQVVVIDASTLYPATQTVAGFAELRARFASVRLPAPCYDELEMAAIAIEQVRKSSMNIGVEPGSGLRVSQLTQRESPSR</sequence>
<comment type="caution">
    <text evidence="1">The sequence shown here is derived from an EMBL/GenBank/DDBJ whole genome shotgun (WGS) entry which is preliminary data.</text>
</comment>